<dbReference type="InterPro" id="IPR026898">
    <property type="entry name" value="PrsW"/>
</dbReference>
<gene>
    <name evidence="2" type="ORF">GTS_24120</name>
</gene>
<comment type="caution">
    <text evidence="2">The sequence shown here is derived from an EMBL/GenBank/DDBJ whole genome shotgun (WGS) entry which is preliminary data.</text>
</comment>
<evidence type="ECO:0000313" key="2">
    <source>
        <dbReference type="EMBL" id="GDY30779.1"/>
    </source>
</evidence>
<dbReference type="EMBL" id="BJFL01000009">
    <property type="protein sequence ID" value="GDY30779.1"/>
    <property type="molecule type" value="Genomic_DNA"/>
</dbReference>
<dbReference type="GO" id="GO:0008233">
    <property type="term" value="F:peptidase activity"/>
    <property type="evidence" value="ECO:0007669"/>
    <property type="project" value="InterPro"/>
</dbReference>
<name>A0A4D4J8N0_9PSEU</name>
<keyword evidence="1" id="KW-1133">Transmembrane helix</keyword>
<feature type="transmembrane region" description="Helical" evidence="1">
    <location>
        <begin position="168"/>
        <end position="190"/>
    </location>
</feature>
<organism evidence="2 3">
    <name type="scientific">Gandjariella thermophila</name>
    <dbReference type="NCBI Taxonomy" id="1931992"/>
    <lineage>
        <taxon>Bacteria</taxon>
        <taxon>Bacillati</taxon>
        <taxon>Actinomycetota</taxon>
        <taxon>Actinomycetes</taxon>
        <taxon>Pseudonocardiales</taxon>
        <taxon>Pseudonocardiaceae</taxon>
        <taxon>Gandjariella</taxon>
    </lineage>
</organism>
<feature type="transmembrane region" description="Helical" evidence="1">
    <location>
        <begin position="101"/>
        <end position="125"/>
    </location>
</feature>
<dbReference type="RefSeq" id="WP_137813876.1">
    <property type="nucleotide sequence ID" value="NZ_BJFL01000009.1"/>
</dbReference>
<keyword evidence="1" id="KW-0812">Transmembrane</keyword>
<dbReference type="AlphaFoldDB" id="A0A4D4J8N0"/>
<dbReference type="Proteomes" id="UP000298860">
    <property type="component" value="Unassembled WGS sequence"/>
</dbReference>
<feature type="transmembrane region" description="Helical" evidence="1">
    <location>
        <begin position="62"/>
        <end position="81"/>
    </location>
</feature>
<evidence type="ECO:0000256" key="1">
    <source>
        <dbReference type="SAM" id="Phobius"/>
    </source>
</evidence>
<keyword evidence="1" id="KW-0472">Membrane</keyword>
<keyword evidence="3" id="KW-1185">Reference proteome</keyword>
<feature type="transmembrane region" description="Helical" evidence="1">
    <location>
        <begin position="211"/>
        <end position="228"/>
    </location>
</feature>
<protein>
    <submittedName>
        <fullName evidence="2">Membrane protein</fullName>
    </submittedName>
</protein>
<evidence type="ECO:0000313" key="3">
    <source>
        <dbReference type="Proteomes" id="UP000298860"/>
    </source>
</evidence>
<reference evidence="3" key="1">
    <citation type="submission" date="2019-04" db="EMBL/GenBank/DDBJ databases">
        <title>Draft genome sequence of Pseudonocardiaceae bacterium SL3-2-4.</title>
        <authorList>
            <person name="Ningsih F."/>
            <person name="Yokota A."/>
            <person name="Sakai Y."/>
            <person name="Nanatani K."/>
            <person name="Yabe S."/>
            <person name="Oetari A."/>
            <person name="Sjamsuridzal W."/>
        </authorList>
    </citation>
    <scope>NUCLEOTIDE SEQUENCE [LARGE SCALE GENOMIC DNA]</scope>
    <source>
        <strain evidence="3">SL3-2-4</strain>
    </source>
</reference>
<sequence length="375" mass="39107">MLLPVLGLSALGLCGLALVGVGTAKVGAVAVLVGAAAALLPVTIVVGAFLWVDRWEPEPARLLLLAFAWGACGATICALGINSTAEVLGDLVLGRGHGDTLAAVYTAPPVEEAAKGLFLIGMLAWRRREFDGLVDGIVYAGVTAAGFAFTENIYYFGRAFAEGGFGGASRGVVAVFILRAVLAPFAHPLFTTMTGIGVGVAARARSRSGRILAVLAGYLGAVLLHSLWNGTATFGNGHTFIDVYFLVMVPIFAGVVTLVVWQRRREQRVLLAQLPGMVRAGWVTADEVARLGSLPARRGWRGSVRREAGDTAARAIAAYQVAATELAFLCHAVQRGTAGPEADVRLRELVRALRAARAAVPDPAPPAGESPDAHP</sequence>
<feature type="transmembrane region" description="Helical" evidence="1">
    <location>
        <begin position="240"/>
        <end position="261"/>
    </location>
</feature>
<feature type="transmembrane region" description="Helical" evidence="1">
    <location>
        <begin position="27"/>
        <end position="50"/>
    </location>
</feature>
<dbReference type="OrthoDB" id="9785431at2"/>
<dbReference type="PANTHER" id="PTHR36844:SF1">
    <property type="entry name" value="PROTEASE PRSW"/>
    <property type="match status" value="1"/>
</dbReference>
<dbReference type="PANTHER" id="PTHR36844">
    <property type="entry name" value="PROTEASE PRSW"/>
    <property type="match status" value="1"/>
</dbReference>
<dbReference type="Pfam" id="PF13367">
    <property type="entry name" value="PrsW-protease"/>
    <property type="match status" value="1"/>
</dbReference>
<proteinExistence type="predicted"/>
<accession>A0A4D4J8N0</accession>
<feature type="transmembrane region" description="Helical" evidence="1">
    <location>
        <begin position="137"/>
        <end position="156"/>
    </location>
</feature>